<dbReference type="Gene3D" id="3.40.50.720">
    <property type="entry name" value="NAD(P)-binding Rossmann-like Domain"/>
    <property type="match status" value="1"/>
</dbReference>
<dbReference type="SUPFAM" id="SSF51735">
    <property type="entry name" value="NAD(P)-binding Rossmann-fold domains"/>
    <property type="match status" value="1"/>
</dbReference>
<reference evidence="3 4" key="1">
    <citation type="submission" date="2023-07" db="EMBL/GenBank/DDBJ databases">
        <title>Sequencing the genomes of 1000 actinobacteria strains.</title>
        <authorList>
            <person name="Klenk H.-P."/>
        </authorList>
    </citation>
    <scope>NUCLEOTIDE SEQUENCE [LARGE SCALE GENOMIC DNA]</scope>
    <source>
        <strain evidence="3 4">DSM 45805</strain>
    </source>
</reference>
<dbReference type="EMBL" id="JAUSUT010000001">
    <property type="protein sequence ID" value="MDQ0381189.1"/>
    <property type="molecule type" value="Genomic_DNA"/>
</dbReference>
<dbReference type="InterPro" id="IPR002347">
    <property type="entry name" value="SDR_fam"/>
</dbReference>
<dbReference type="RefSeq" id="WP_306995652.1">
    <property type="nucleotide sequence ID" value="NZ_JAUSUT010000001.1"/>
</dbReference>
<dbReference type="PANTHER" id="PTHR24321:SF8">
    <property type="entry name" value="ESTRADIOL 17-BETA-DEHYDROGENASE 8-RELATED"/>
    <property type="match status" value="1"/>
</dbReference>
<name>A0ABU0F1H3_9PSEU</name>
<dbReference type="PRINTS" id="PR00080">
    <property type="entry name" value="SDRFAMILY"/>
</dbReference>
<comment type="similarity">
    <text evidence="1">Belongs to the short-chain dehydrogenases/reductases (SDR) family.</text>
</comment>
<organism evidence="3 4">
    <name type="scientific">Amycolatopsis thermophila</name>
    <dbReference type="NCBI Taxonomy" id="206084"/>
    <lineage>
        <taxon>Bacteria</taxon>
        <taxon>Bacillati</taxon>
        <taxon>Actinomycetota</taxon>
        <taxon>Actinomycetes</taxon>
        <taxon>Pseudonocardiales</taxon>
        <taxon>Pseudonocardiaceae</taxon>
        <taxon>Amycolatopsis</taxon>
    </lineage>
</organism>
<dbReference type="PROSITE" id="PS00061">
    <property type="entry name" value="ADH_SHORT"/>
    <property type="match status" value="1"/>
</dbReference>
<evidence type="ECO:0000313" key="3">
    <source>
        <dbReference type="EMBL" id="MDQ0381189.1"/>
    </source>
</evidence>
<gene>
    <name evidence="3" type="ORF">FB470_005183</name>
</gene>
<evidence type="ECO:0000256" key="1">
    <source>
        <dbReference type="ARBA" id="ARBA00006484"/>
    </source>
</evidence>
<dbReference type="PRINTS" id="PR00081">
    <property type="entry name" value="GDHRDH"/>
</dbReference>
<dbReference type="Proteomes" id="UP001229651">
    <property type="component" value="Unassembled WGS sequence"/>
</dbReference>
<dbReference type="InterPro" id="IPR036291">
    <property type="entry name" value="NAD(P)-bd_dom_sf"/>
</dbReference>
<accession>A0ABU0F1H3</accession>
<comment type="caution">
    <text evidence="3">The sequence shown here is derived from an EMBL/GenBank/DDBJ whole genome shotgun (WGS) entry which is preliminary data.</text>
</comment>
<keyword evidence="4" id="KW-1185">Reference proteome</keyword>
<evidence type="ECO:0000313" key="4">
    <source>
        <dbReference type="Proteomes" id="UP001229651"/>
    </source>
</evidence>
<evidence type="ECO:0000256" key="2">
    <source>
        <dbReference type="ARBA" id="ARBA00023002"/>
    </source>
</evidence>
<keyword evidence="2" id="KW-0560">Oxidoreductase</keyword>
<dbReference type="PANTHER" id="PTHR24321">
    <property type="entry name" value="DEHYDROGENASES, SHORT CHAIN"/>
    <property type="match status" value="1"/>
</dbReference>
<proteinExistence type="inferred from homology"/>
<protein>
    <submittedName>
        <fullName evidence="3">NAD(P)-dependent dehydrogenase (Short-subunit alcohol dehydrogenase family)</fullName>
    </submittedName>
</protein>
<dbReference type="InterPro" id="IPR020904">
    <property type="entry name" value="Sc_DH/Rdtase_CS"/>
</dbReference>
<sequence length="148" mass="15000">MLAVNARGTLLTLQLAARCLRDSGAAVAVASIQALLPNPLSADYAASKAAVLSLTRSFAAELAPRGIRVNAVAPGRIDTALSDYGSAEVGRLTGQDAGETLARRLATNPLGRIGRADEVAAAVAFLASDDASYITGECLNVCGGDVMA</sequence>
<dbReference type="Pfam" id="PF13561">
    <property type="entry name" value="adh_short_C2"/>
    <property type="match status" value="1"/>
</dbReference>